<accession>F4KS62</accession>
<evidence type="ECO:0008006" key="3">
    <source>
        <dbReference type="Google" id="ProtNLM"/>
    </source>
</evidence>
<reference evidence="1 2" key="1">
    <citation type="journal article" date="2011" name="Stand. Genomic Sci.">
        <title>Complete genome sequence of Haliscomenobacter hydrossis type strain (O).</title>
        <authorList>
            <consortium name="US DOE Joint Genome Institute (JGI-PGF)"/>
            <person name="Daligault H."/>
            <person name="Lapidus A."/>
            <person name="Zeytun A."/>
            <person name="Nolan M."/>
            <person name="Lucas S."/>
            <person name="Del Rio T.G."/>
            <person name="Tice H."/>
            <person name="Cheng J.F."/>
            <person name="Tapia R."/>
            <person name="Han C."/>
            <person name="Goodwin L."/>
            <person name="Pitluck S."/>
            <person name="Liolios K."/>
            <person name="Pagani I."/>
            <person name="Ivanova N."/>
            <person name="Huntemann M."/>
            <person name="Mavromatis K."/>
            <person name="Mikhailova N."/>
            <person name="Pati A."/>
            <person name="Chen A."/>
            <person name="Palaniappan K."/>
            <person name="Land M."/>
            <person name="Hauser L."/>
            <person name="Brambilla E.M."/>
            <person name="Rohde M."/>
            <person name="Verbarg S."/>
            <person name="Goker M."/>
            <person name="Bristow J."/>
            <person name="Eisen J.A."/>
            <person name="Markowitz V."/>
            <person name="Hugenholtz P."/>
            <person name="Kyrpides N.C."/>
            <person name="Klenk H.P."/>
            <person name="Woyke T."/>
        </authorList>
    </citation>
    <scope>NUCLEOTIDE SEQUENCE [LARGE SCALE GENOMIC DNA]</scope>
    <source>
        <strain evidence="2">ATCC 27775 / DSM 1100 / LMG 10767 / O</strain>
    </source>
</reference>
<dbReference type="Proteomes" id="UP000008461">
    <property type="component" value="Chromosome"/>
</dbReference>
<dbReference type="RefSeq" id="WP_013766845.1">
    <property type="nucleotide sequence ID" value="NC_015510.1"/>
</dbReference>
<proteinExistence type="predicted"/>
<name>F4KS62_HALH1</name>
<sequence length="137" mass="15504">MNDNLIIMGVNAPRIHQAIIAKLIYGLTDLYLKAHTQLFPYPETMVDESQTSPAPDVLLVNTQTDLTRAIIEITHTQGVKKDAQKLQELMQVYDIPEGFVYDYKLGIWYKFNLSNGEQKENASWCDAAGVDLAKLLF</sequence>
<dbReference type="EMBL" id="CP002691">
    <property type="protein sequence ID" value="AEE52307.1"/>
    <property type="molecule type" value="Genomic_DNA"/>
</dbReference>
<dbReference type="STRING" id="760192.Halhy_4466"/>
<organism evidence="1 2">
    <name type="scientific">Haliscomenobacter hydrossis (strain ATCC 27775 / DSM 1100 / LMG 10767 / O)</name>
    <dbReference type="NCBI Taxonomy" id="760192"/>
    <lineage>
        <taxon>Bacteria</taxon>
        <taxon>Pseudomonadati</taxon>
        <taxon>Bacteroidota</taxon>
        <taxon>Saprospiria</taxon>
        <taxon>Saprospirales</taxon>
        <taxon>Haliscomenobacteraceae</taxon>
        <taxon>Haliscomenobacter</taxon>
    </lineage>
</organism>
<evidence type="ECO:0000313" key="2">
    <source>
        <dbReference type="Proteomes" id="UP000008461"/>
    </source>
</evidence>
<reference key="2">
    <citation type="submission" date="2011-04" db="EMBL/GenBank/DDBJ databases">
        <title>Complete sequence of chromosome of Haliscomenobacter hydrossis DSM 1100.</title>
        <authorList>
            <consortium name="US DOE Joint Genome Institute (JGI-PGF)"/>
            <person name="Lucas S."/>
            <person name="Han J."/>
            <person name="Lapidus A."/>
            <person name="Bruce D."/>
            <person name="Goodwin L."/>
            <person name="Pitluck S."/>
            <person name="Peters L."/>
            <person name="Kyrpides N."/>
            <person name="Mavromatis K."/>
            <person name="Ivanova N."/>
            <person name="Ovchinnikova G."/>
            <person name="Pagani I."/>
            <person name="Daligault H."/>
            <person name="Detter J.C."/>
            <person name="Han C."/>
            <person name="Land M."/>
            <person name="Hauser L."/>
            <person name="Markowitz V."/>
            <person name="Cheng J.-F."/>
            <person name="Hugenholtz P."/>
            <person name="Woyke T."/>
            <person name="Wu D."/>
            <person name="Verbarg S."/>
            <person name="Frueling A."/>
            <person name="Brambilla E."/>
            <person name="Klenk H.-P."/>
            <person name="Eisen J.A."/>
        </authorList>
    </citation>
    <scope>NUCLEOTIDE SEQUENCE</scope>
    <source>
        <strain>DSM 1100</strain>
    </source>
</reference>
<dbReference type="OrthoDB" id="954297at2"/>
<gene>
    <name evidence="1" type="ordered locus">Halhy_4466</name>
</gene>
<protein>
    <recommendedName>
        <fullName evidence="3">Restriction endonuclease domain-containing protein</fullName>
    </recommendedName>
</protein>
<keyword evidence="2" id="KW-1185">Reference proteome</keyword>
<dbReference type="eggNOG" id="COG4636">
    <property type="taxonomic scope" value="Bacteria"/>
</dbReference>
<dbReference type="HOGENOM" id="CLU_1795273_0_0_10"/>
<dbReference type="AlphaFoldDB" id="F4KS62"/>
<dbReference type="KEGG" id="hhy:Halhy_4466"/>
<dbReference type="Gene3D" id="3.90.1570.20">
    <property type="match status" value="1"/>
</dbReference>
<evidence type="ECO:0000313" key="1">
    <source>
        <dbReference type="EMBL" id="AEE52307.1"/>
    </source>
</evidence>